<name>A0ABS1KLK7_9BACT</name>
<reference evidence="1 2" key="1">
    <citation type="submission" date="2021-01" db="EMBL/GenBank/DDBJ databases">
        <title>Chryseolinea sp. Jin1 Genome sequencing and assembly.</title>
        <authorList>
            <person name="Kim I."/>
        </authorList>
    </citation>
    <scope>NUCLEOTIDE SEQUENCE [LARGE SCALE GENOMIC DNA]</scope>
    <source>
        <strain evidence="1 2">Jin1</strain>
    </source>
</reference>
<organism evidence="1 2">
    <name type="scientific">Chryseolinea lacunae</name>
    <dbReference type="NCBI Taxonomy" id="2801331"/>
    <lineage>
        <taxon>Bacteria</taxon>
        <taxon>Pseudomonadati</taxon>
        <taxon>Bacteroidota</taxon>
        <taxon>Cytophagia</taxon>
        <taxon>Cytophagales</taxon>
        <taxon>Fulvivirgaceae</taxon>
        <taxon>Chryseolinea</taxon>
    </lineage>
</organism>
<protein>
    <submittedName>
        <fullName evidence="1">Uncharacterized protein</fullName>
    </submittedName>
</protein>
<proteinExistence type="predicted"/>
<evidence type="ECO:0000313" key="2">
    <source>
        <dbReference type="Proteomes" id="UP000613030"/>
    </source>
</evidence>
<keyword evidence="2" id="KW-1185">Reference proteome</keyword>
<gene>
    <name evidence="1" type="ORF">JI741_03975</name>
</gene>
<evidence type="ECO:0000313" key="1">
    <source>
        <dbReference type="EMBL" id="MBL0740358.1"/>
    </source>
</evidence>
<sequence length="407" mass="46823">MLVKKLAAPLINEKILVQAERAFIGTAAVSEPAFDFVIGRLPVKCKVELVTGLDVLTSPAVLRRTWAHFSDRIEARIYSRNTFHANVYIFDLPFRKSVAFIGSGAFTLEGLKDQEEAFYKITDAKEIENLKSWFVGYFEFAEPLTEAIIDEYERVYPMMKQREIANRRDKKQFMDLTTYGFQWEGIRFKLQYFKKDDFMVLSSASALHDTTELRAQRESVLSKLLQLHESVKAHVATLKIQDDDAPQAVSSLDPHQHSDQRLRTLWLCYGSGSSVERLQLQLVLRQRDFGIWLVSEPLTPGVEVRRYLHDQLKDPLFRANFFKQLVALGAGHWIEVAGDVRHVDTFPNEDALWEFTRGDDGRYFTFRVGKNFGPGDADLSAEQITVTIRKEFDGLMRIHRLMEDAMA</sequence>
<dbReference type="RefSeq" id="WP_202007592.1">
    <property type="nucleotide sequence ID" value="NZ_JAERRB010000001.1"/>
</dbReference>
<dbReference type="EMBL" id="JAERRB010000001">
    <property type="protein sequence ID" value="MBL0740358.1"/>
    <property type="molecule type" value="Genomic_DNA"/>
</dbReference>
<accession>A0ABS1KLK7</accession>
<dbReference type="Proteomes" id="UP000613030">
    <property type="component" value="Unassembled WGS sequence"/>
</dbReference>
<dbReference type="Gene3D" id="3.30.870.10">
    <property type="entry name" value="Endonuclease Chain A"/>
    <property type="match status" value="1"/>
</dbReference>
<comment type="caution">
    <text evidence="1">The sequence shown here is derived from an EMBL/GenBank/DDBJ whole genome shotgun (WGS) entry which is preliminary data.</text>
</comment>